<dbReference type="InterPro" id="IPR001387">
    <property type="entry name" value="Cro/C1-type_HTH"/>
</dbReference>
<sequence length="265" mass="28992">MAVATRNVGDQLREWRQKRRMSQLDLALDTEISARHLSFLETGRARPSREMVLRLSEQLEMPMRERNLLLTAAGFAPLFGERSLDDPEMSGARRAVDLILAGHEPWPALVVDRCWNLIAANRGVAPLLASVSPALLAGVPNIMRLALHPDGLAAQIVNLSEWRHHLISRLKRQAQATSDTELDDLVTELESYAAPPMADAKPQDLGGIAVPLKLLIGERVLSFLSTTTVFGTAQDVTLSELTLETFFPADDATAEMVRTLASGAG</sequence>
<evidence type="ECO:0000259" key="1">
    <source>
        <dbReference type="PROSITE" id="PS50943"/>
    </source>
</evidence>
<dbReference type="InterPro" id="IPR041413">
    <property type="entry name" value="MLTR_LBD"/>
</dbReference>
<evidence type="ECO:0000313" key="2">
    <source>
        <dbReference type="EMBL" id="QNQ08207.1"/>
    </source>
</evidence>
<dbReference type="Pfam" id="PF17765">
    <property type="entry name" value="MLTR_LBD"/>
    <property type="match status" value="1"/>
</dbReference>
<dbReference type="PROSITE" id="PS50943">
    <property type="entry name" value="HTH_CROC1"/>
    <property type="match status" value="1"/>
</dbReference>
<name>A0A7H0LEV4_9SPHN</name>
<dbReference type="Proteomes" id="UP000516148">
    <property type="component" value="Chromosome"/>
</dbReference>
<dbReference type="PANTHER" id="PTHR35010:SF4">
    <property type="entry name" value="BLL5781 PROTEIN"/>
    <property type="match status" value="1"/>
</dbReference>
<proteinExistence type="predicted"/>
<dbReference type="KEGG" id="spap:H3Z74_15715"/>
<dbReference type="PANTHER" id="PTHR35010">
    <property type="entry name" value="BLL4672 PROTEIN-RELATED"/>
    <property type="match status" value="1"/>
</dbReference>
<dbReference type="AlphaFoldDB" id="A0A7H0LEV4"/>
<feature type="domain" description="HTH cro/C1-type" evidence="1">
    <location>
        <begin position="12"/>
        <end position="66"/>
    </location>
</feature>
<accession>A0A7H0LEV4</accession>
<organism evidence="2 3">
    <name type="scientific">Sphingomonas alpina</name>
    <dbReference type="NCBI Taxonomy" id="653931"/>
    <lineage>
        <taxon>Bacteria</taxon>
        <taxon>Pseudomonadati</taxon>
        <taxon>Pseudomonadota</taxon>
        <taxon>Alphaproteobacteria</taxon>
        <taxon>Sphingomonadales</taxon>
        <taxon>Sphingomonadaceae</taxon>
        <taxon>Sphingomonas</taxon>
    </lineage>
</organism>
<protein>
    <submittedName>
        <fullName evidence="2">Helix-turn-helix transcriptional regulator</fullName>
    </submittedName>
</protein>
<dbReference type="SUPFAM" id="SSF47413">
    <property type="entry name" value="lambda repressor-like DNA-binding domains"/>
    <property type="match status" value="1"/>
</dbReference>
<evidence type="ECO:0000313" key="3">
    <source>
        <dbReference type="Proteomes" id="UP000516148"/>
    </source>
</evidence>
<reference evidence="2 3" key="1">
    <citation type="submission" date="2020-09" db="EMBL/GenBank/DDBJ databases">
        <title>Sphingomonas sp., a new species isolated from pork steak.</title>
        <authorList>
            <person name="Heidler von Heilborn D."/>
        </authorList>
    </citation>
    <scope>NUCLEOTIDE SEQUENCE [LARGE SCALE GENOMIC DNA]</scope>
    <source>
        <strain evidence="3">S8-3T</strain>
    </source>
</reference>
<gene>
    <name evidence="2" type="ORF">H3Z74_15715</name>
</gene>
<dbReference type="EMBL" id="CP061038">
    <property type="protein sequence ID" value="QNQ08207.1"/>
    <property type="molecule type" value="Genomic_DNA"/>
</dbReference>
<dbReference type="Pfam" id="PF01381">
    <property type="entry name" value="HTH_3"/>
    <property type="match status" value="1"/>
</dbReference>
<keyword evidence="3" id="KW-1185">Reference proteome</keyword>
<dbReference type="Gene3D" id="3.30.450.180">
    <property type="match status" value="1"/>
</dbReference>
<dbReference type="RefSeq" id="WP_187760536.1">
    <property type="nucleotide sequence ID" value="NZ_CP061038.1"/>
</dbReference>
<dbReference type="CDD" id="cd00093">
    <property type="entry name" value="HTH_XRE"/>
    <property type="match status" value="1"/>
</dbReference>
<dbReference type="GO" id="GO:0003677">
    <property type="term" value="F:DNA binding"/>
    <property type="evidence" value="ECO:0007669"/>
    <property type="project" value="InterPro"/>
</dbReference>
<dbReference type="Gene3D" id="1.10.260.40">
    <property type="entry name" value="lambda repressor-like DNA-binding domains"/>
    <property type="match status" value="1"/>
</dbReference>
<dbReference type="SMART" id="SM00530">
    <property type="entry name" value="HTH_XRE"/>
    <property type="match status" value="1"/>
</dbReference>
<dbReference type="InterPro" id="IPR010982">
    <property type="entry name" value="Lambda_DNA-bd_dom_sf"/>
</dbReference>